<gene>
    <name evidence="2" type="ORF">B296_00055928</name>
</gene>
<dbReference type="AlphaFoldDB" id="A0A426XKN5"/>
<organism evidence="2 3">
    <name type="scientific">Ensete ventricosum</name>
    <name type="common">Abyssinian banana</name>
    <name type="synonym">Musa ensete</name>
    <dbReference type="NCBI Taxonomy" id="4639"/>
    <lineage>
        <taxon>Eukaryota</taxon>
        <taxon>Viridiplantae</taxon>
        <taxon>Streptophyta</taxon>
        <taxon>Embryophyta</taxon>
        <taxon>Tracheophyta</taxon>
        <taxon>Spermatophyta</taxon>
        <taxon>Magnoliopsida</taxon>
        <taxon>Liliopsida</taxon>
        <taxon>Zingiberales</taxon>
        <taxon>Musaceae</taxon>
        <taxon>Ensete</taxon>
    </lineage>
</organism>
<feature type="non-terminal residue" evidence="2">
    <location>
        <position position="1"/>
    </location>
</feature>
<evidence type="ECO:0000256" key="1">
    <source>
        <dbReference type="SAM" id="MobiDB-lite"/>
    </source>
</evidence>
<protein>
    <submittedName>
        <fullName evidence="2">Uncharacterized protein</fullName>
    </submittedName>
</protein>
<evidence type="ECO:0000313" key="3">
    <source>
        <dbReference type="Proteomes" id="UP000287651"/>
    </source>
</evidence>
<reference evidence="2 3" key="1">
    <citation type="journal article" date="2014" name="Agronomy (Basel)">
        <title>A Draft Genome Sequence for Ensete ventricosum, the Drought-Tolerant Tree Against Hunger.</title>
        <authorList>
            <person name="Harrison J."/>
            <person name="Moore K.A."/>
            <person name="Paszkiewicz K."/>
            <person name="Jones T."/>
            <person name="Grant M."/>
            <person name="Ambacheew D."/>
            <person name="Muzemil S."/>
            <person name="Studholme D.J."/>
        </authorList>
    </citation>
    <scope>NUCLEOTIDE SEQUENCE [LARGE SCALE GENOMIC DNA]</scope>
</reference>
<dbReference type="EMBL" id="AMZH03019706">
    <property type="protein sequence ID" value="RRT40010.1"/>
    <property type="molecule type" value="Genomic_DNA"/>
</dbReference>
<accession>A0A426XKN5</accession>
<sequence length="105" mass="11343">FKWTGNPSNLSSLTFVLNSSEQSAHLNARGGAPRRSTTSHACSSARSVAPSASACHRVSMATKENAPATTTGRPREEDPNAHELNQLALLLLLQPIYFVRPFHSD</sequence>
<evidence type="ECO:0000313" key="2">
    <source>
        <dbReference type="EMBL" id="RRT40010.1"/>
    </source>
</evidence>
<name>A0A426XKN5_ENSVE</name>
<proteinExistence type="predicted"/>
<dbReference type="Proteomes" id="UP000287651">
    <property type="component" value="Unassembled WGS sequence"/>
</dbReference>
<feature type="compositionally biased region" description="Low complexity" evidence="1">
    <location>
        <begin position="41"/>
        <end position="54"/>
    </location>
</feature>
<feature type="region of interest" description="Disordered" evidence="1">
    <location>
        <begin position="22"/>
        <end position="81"/>
    </location>
</feature>
<comment type="caution">
    <text evidence="2">The sequence shown here is derived from an EMBL/GenBank/DDBJ whole genome shotgun (WGS) entry which is preliminary data.</text>
</comment>